<accession>A0ABS7EMF6</accession>
<evidence type="ECO:0000259" key="10">
    <source>
        <dbReference type="PROSITE" id="PS50885"/>
    </source>
</evidence>
<feature type="domain" description="Methyl-accepting transducer" evidence="9">
    <location>
        <begin position="257"/>
        <end position="493"/>
    </location>
</feature>
<dbReference type="InterPro" id="IPR003660">
    <property type="entry name" value="HAMP_dom"/>
</dbReference>
<sequence length="531" mass="57245">MSLKNRMLLLSAIMAVVLASQGAVLFSSNSAILGNANNISQVQIPILNHAHKLKLAVVQVQQWLTDISATRGQDGLNDGFEEAENNAKLFRSIVQELKQLDADNRSQYDQISTAFEAYYSVGKMMATAYVEHGPAGGNKTMAQFDTAAASLNAQIDPFLENSQVRVNDSTQLQQESIEYTKLIAALSFIVIIGFLAYIATSVTKAIVAIPKLVADMAKRDITSRFDITRTDEVGDIMHSMQSMRDRLLDMVKGITTSTKELSDTSAELDHLFETTNSNFQQQFSEIQQVATAMNQMTVSSHQIADTVTQTAESVKQANVAAGSGLDVVGEAISGINALSQQIDDASTTISQVGKDSDEIASVLEVIKSIADQTNLLALNAAIEAARAGEQGRGFAVVADEVRSLASRTAQSTGEINEMIERLLSGSRQAVELMEKSRSHAEVAILKASNTGDAFEIISGAVQRIYDMSNQIASASEEQSRVAEEINESIVRVNDMSNSSVDNISNATNASHALSEMSATLKTNVAQFTQQQ</sequence>
<dbReference type="SUPFAM" id="SSF58104">
    <property type="entry name" value="Methyl-accepting chemotaxis protein (MCP) signaling domain"/>
    <property type="match status" value="1"/>
</dbReference>
<evidence type="ECO:0000256" key="7">
    <source>
        <dbReference type="PROSITE-ProRule" id="PRU00284"/>
    </source>
</evidence>
<name>A0ABS7EMF6_9GAMM</name>
<evidence type="ECO:0000256" key="6">
    <source>
        <dbReference type="ARBA" id="ARBA00029447"/>
    </source>
</evidence>
<comment type="subcellular location">
    <subcellularLocation>
        <location evidence="1">Membrane</location>
        <topology evidence="1">Multi-pass membrane protein</topology>
    </subcellularLocation>
</comment>
<keyword evidence="4 8" id="KW-0472">Membrane</keyword>
<dbReference type="Pfam" id="PF00672">
    <property type="entry name" value="HAMP"/>
    <property type="match status" value="1"/>
</dbReference>
<dbReference type="PRINTS" id="PR00260">
    <property type="entry name" value="CHEMTRNSDUCR"/>
</dbReference>
<proteinExistence type="inferred from homology"/>
<dbReference type="CDD" id="cd06225">
    <property type="entry name" value="HAMP"/>
    <property type="match status" value="1"/>
</dbReference>
<organism evidence="11 12">
    <name type="scientific">Neiella holothuriorum</name>
    <dbReference type="NCBI Taxonomy" id="2870530"/>
    <lineage>
        <taxon>Bacteria</taxon>
        <taxon>Pseudomonadati</taxon>
        <taxon>Pseudomonadota</taxon>
        <taxon>Gammaproteobacteria</taxon>
        <taxon>Alteromonadales</taxon>
        <taxon>Echinimonadaceae</taxon>
        <taxon>Neiella</taxon>
    </lineage>
</organism>
<keyword evidence="2 8" id="KW-0812">Transmembrane</keyword>
<dbReference type="Gene3D" id="1.10.287.950">
    <property type="entry name" value="Methyl-accepting chemotaxis protein"/>
    <property type="match status" value="1"/>
</dbReference>
<protein>
    <submittedName>
        <fullName evidence="11">Methyl-accepting chemotaxis protein</fullName>
    </submittedName>
</protein>
<keyword evidence="12" id="KW-1185">Reference proteome</keyword>
<dbReference type="PANTHER" id="PTHR32089:SF119">
    <property type="entry name" value="METHYL-ACCEPTING CHEMOTAXIS PROTEIN CTPL"/>
    <property type="match status" value="1"/>
</dbReference>
<gene>
    <name evidence="11" type="ORF">K0504_17115</name>
</gene>
<dbReference type="PROSITE" id="PS50885">
    <property type="entry name" value="HAMP"/>
    <property type="match status" value="1"/>
</dbReference>
<dbReference type="EMBL" id="JAHZSS010000028">
    <property type="protein sequence ID" value="MBW8192761.1"/>
    <property type="molecule type" value="Genomic_DNA"/>
</dbReference>
<feature type="domain" description="HAMP" evidence="10">
    <location>
        <begin position="200"/>
        <end position="252"/>
    </location>
</feature>
<dbReference type="InterPro" id="IPR004090">
    <property type="entry name" value="Chemotax_Me-accpt_rcpt"/>
</dbReference>
<feature type="transmembrane region" description="Helical" evidence="8">
    <location>
        <begin position="182"/>
        <end position="209"/>
    </location>
</feature>
<evidence type="ECO:0000259" key="9">
    <source>
        <dbReference type="PROSITE" id="PS50111"/>
    </source>
</evidence>
<dbReference type="CDD" id="cd11386">
    <property type="entry name" value="MCP_signal"/>
    <property type="match status" value="1"/>
</dbReference>
<evidence type="ECO:0000256" key="2">
    <source>
        <dbReference type="ARBA" id="ARBA00022692"/>
    </source>
</evidence>
<comment type="caution">
    <text evidence="11">The sequence shown here is derived from an EMBL/GenBank/DDBJ whole genome shotgun (WGS) entry which is preliminary data.</text>
</comment>
<keyword evidence="5 7" id="KW-0807">Transducer</keyword>
<evidence type="ECO:0000256" key="4">
    <source>
        <dbReference type="ARBA" id="ARBA00023136"/>
    </source>
</evidence>
<dbReference type="PANTHER" id="PTHR32089">
    <property type="entry name" value="METHYL-ACCEPTING CHEMOTAXIS PROTEIN MCPB"/>
    <property type="match status" value="1"/>
</dbReference>
<dbReference type="InterPro" id="IPR004089">
    <property type="entry name" value="MCPsignal_dom"/>
</dbReference>
<evidence type="ECO:0000256" key="1">
    <source>
        <dbReference type="ARBA" id="ARBA00004141"/>
    </source>
</evidence>
<dbReference type="SMART" id="SM00304">
    <property type="entry name" value="HAMP"/>
    <property type="match status" value="1"/>
</dbReference>
<evidence type="ECO:0000256" key="8">
    <source>
        <dbReference type="SAM" id="Phobius"/>
    </source>
</evidence>
<dbReference type="SMART" id="SM00283">
    <property type="entry name" value="MA"/>
    <property type="match status" value="1"/>
</dbReference>
<dbReference type="Pfam" id="PF00015">
    <property type="entry name" value="MCPsignal"/>
    <property type="match status" value="1"/>
</dbReference>
<dbReference type="RefSeq" id="WP_220105381.1">
    <property type="nucleotide sequence ID" value="NZ_JAHZSS010000028.1"/>
</dbReference>
<dbReference type="Proteomes" id="UP001166251">
    <property type="component" value="Unassembled WGS sequence"/>
</dbReference>
<evidence type="ECO:0000313" key="12">
    <source>
        <dbReference type="Proteomes" id="UP001166251"/>
    </source>
</evidence>
<keyword evidence="3 8" id="KW-1133">Transmembrane helix</keyword>
<evidence type="ECO:0000256" key="3">
    <source>
        <dbReference type="ARBA" id="ARBA00022989"/>
    </source>
</evidence>
<evidence type="ECO:0000256" key="5">
    <source>
        <dbReference type="ARBA" id="ARBA00023224"/>
    </source>
</evidence>
<reference evidence="11" key="1">
    <citation type="submission" date="2021-07" db="EMBL/GenBank/DDBJ databases">
        <title>Neiella marina sp. nov., isolated from the intestinal content of sea cucumber Apostichopus japonicus.</title>
        <authorList>
            <person name="Bai X."/>
        </authorList>
    </citation>
    <scope>NUCLEOTIDE SEQUENCE</scope>
    <source>
        <strain evidence="11">126</strain>
    </source>
</reference>
<dbReference type="PROSITE" id="PS50111">
    <property type="entry name" value="CHEMOTAXIS_TRANSDUC_2"/>
    <property type="match status" value="1"/>
</dbReference>
<evidence type="ECO:0000313" key="11">
    <source>
        <dbReference type="EMBL" id="MBW8192761.1"/>
    </source>
</evidence>
<comment type="similarity">
    <text evidence="6">Belongs to the methyl-accepting chemotaxis (MCP) protein family.</text>
</comment>